<dbReference type="Pfam" id="PF21082">
    <property type="entry name" value="MS_channel_3rd"/>
    <property type="match status" value="1"/>
</dbReference>
<feature type="compositionally biased region" description="Basic and acidic residues" evidence="7">
    <location>
        <begin position="456"/>
        <end position="469"/>
    </location>
</feature>
<dbReference type="InterPro" id="IPR010920">
    <property type="entry name" value="LSM_dom_sf"/>
</dbReference>
<sequence precursor="true">MKLFYRSSLPVFILLTMFAFQHSFGQQETPDTDNESNTEEVADEAPEAPQKVEVNPAARDEEIQARLNEILAATKRFDDANASVENGVVFLSGIAKQDEFKDWATDLATNTQDVAAVVNRMTVEQKSVWDFSSAFAELRDFRNGAIQAIPLVVFGVVILALTWMLAKLASYVGNRALGKRIPNSLLRWVATRAMMLPILIFGIYLVLRVSGLTQLALTVLGGTGLIGLIIGIAFQDIAENFLASVLISVQKPFRIGDAVHIEDFEGVVQRVTTRGTTLLTFEGNHVQIPNSKVYKATIENYTANPLRRIHFDVGIGYDDPASKAQEIVLGVLKQHSATLMDPTPRVLIESLGASTVNLRSFFWIDGAKNNWLSVRSSCMRIAKQALLQDGISLPDEAREVIFPNGVPVVMQQPPHSENTESNGQQSSPQPGSIEHEMDRKSAAIRNQANEEAGSEAEGHMKSDMEDLKQQAKQSWLPGEGEEVLVGE</sequence>
<dbReference type="EMBL" id="CP042912">
    <property type="protein sequence ID" value="QEG25127.1"/>
    <property type="molecule type" value="Genomic_DNA"/>
</dbReference>
<keyword evidence="5 8" id="KW-1133">Transmembrane helix</keyword>
<proteinExistence type="inferred from homology"/>
<dbReference type="SUPFAM" id="SSF50182">
    <property type="entry name" value="Sm-like ribonucleoproteins"/>
    <property type="match status" value="1"/>
</dbReference>
<dbReference type="Proteomes" id="UP000322214">
    <property type="component" value="Chromosome"/>
</dbReference>
<dbReference type="InterPro" id="IPR023408">
    <property type="entry name" value="MscS_beta-dom_sf"/>
</dbReference>
<keyword evidence="4 8" id="KW-0812">Transmembrane</keyword>
<keyword evidence="3" id="KW-1003">Cell membrane</keyword>
<evidence type="ECO:0000256" key="6">
    <source>
        <dbReference type="ARBA" id="ARBA00023136"/>
    </source>
</evidence>
<evidence type="ECO:0000256" key="9">
    <source>
        <dbReference type="SAM" id="SignalP"/>
    </source>
</evidence>
<evidence type="ECO:0000256" key="4">
    <source>
        <dbReference type="ARBA" id="ARBA00022692"/>
    </source>
</evidence>
<gene>
    <name evidence="11" type="primary">mscS_3</name>
    <name evidence="11" type="ORF">MFFC18_50500</name>
</gene>
<dbReference type="STRING" id="980251.GCA_001642875_01428"/>
<dbReference type="Gene3D" id="1.10.287.1260">
    <property type="match status" value="1"/>
</dbReference>
<protein>
    <submittedName>
        <fullName evidence="11">Small-conductance mechanosensitive channel</fullName>
    </submittedName>
</protein>
<evidence type="ECO:0000256" key="7">
    <source>
        <dbReference type="SAM" id="MobiDB-lite"/>
    </source>
</evidence>
<keyword evidence="6 8" id="KW-0472">Membrane</keyword>
<dbReference type="PANTHER" id="PTHR30221:SF1">
    <property type="entry name" value="SMALL-CONDUCTANCE MECHANOSENSITIVE CHANNEL"/>
    <property type="match status" value="1"/>
</dbReference>
<evidence type="ECO:0000259" key="10">
    <source>
        <dbReference type="PROSITE" id="PS50914"/>
    </source>
</evidence>
<evidence type="ECO:0000313" key="11">
    <source>
        <dbReference type="EMBL" id="QEG25127.1"/>
    </source>
</evidence>
<dbReference type="RefSeq" id="WP_075084224.1">
    <property type="nucleotide sequence ID" value="NZ_CP042912.1"/>
</dbReference>
<dbReference type="Gene3D" id="3.30.70.100">
    <property type="match status" value="1"/>
</dbReference>
<dbReference type="InterPro" id="IPR011066">
    <property type="entry name" value="MscS_channel_C_sf"/>
</dbReference>
<dbReference type="InterPro" id="IPR049278">
    <property type="entry name" value="MS_channel_C"/>
</dbReference>
<dbReference type="SUPFAM" id="SSF82689">
    <property type="entry name" value="Mechanosensitive channel protein MscS (YggB), C-terminal domain"/>
    <property type="match status" value="1"/>
</dbReference>
<evidence type="ECO:0000256" key="2">
    <source>
        <dbReference type="ARBA" id="ARBA00008017"/>
    </source>
</evidence>
<comment type="similarity">
    <text evidence="2">Belongs to the MscS (TC 1.A.23) family.</text>
</comment>
<feature type="transmembrane region" description="Helical" evidence="8">
    <location>
        <begin position="185"/>
        <end position="207"/>
    </location>
</feature>
<dbReference type="Pfam" id="PF04972">
    <property type="entry name" value="BON"/>
    <property type="match status" value="1"/>
</dbReference>
<dbReference type="InterPro" id="IPR045275">
    <property type="entry name" value="MscS_archaea/bacteria_type"/>
</dbReference>
<dbReference type="Gene3D" id="3.30.1340.30">
    <property type="match status" value="1"/>
</dbReference>
<name>A0A5B9PEI8_9BACT</name>
<dbReference type="InterPro" id="IPR006685">
    <property type="entry name" value="MscS_channel_2nd"/>
</dbReference>
<evidence type="ECO:0000256" key="5">
    <source>
        <dbReference type="ARBA" id="ARBA00022989"/>
    </source>
</evidence>
<feature type="region of interest" description="Disordered" evidence="7">
    <location>
        <begin position="26"/>
        <end position="58"/>
    </location>
</feature>
<reference evidence="11 12" key="1">
    <citation type="submission" date="2019-08" db="EMBL/GenBank/DDBJ databases">
        <title>Deep-cultivation of Planctomycetes and their phenomic and genomic characterization uncovers novel biology.</title>
        <authorList>
            <person name="Wiegand S."/>
            <person name="Jogler M."/>
            <person name="Boedeker C."/>
            <person name="Pinto D."/>
            <person name="Vollmers J."/>
            <person name="Rivas-Marin E."/>
            <person name="Kohn T."/>
            <person name="Peeters S.H."/>
            <person name="Heuer A."/>
            <person name="Rast P."/>
            <person name="Oberbeckmann S."/>
            <person name="Bunk B."/>
            <person name="Jeske O."/>
            <person name="Meyerdierks A."/>
            <person name="Storesund J.E."/>
            <person name="Kallscheuer N."/>
            <person name="Luecker S."/>
            <person name="Lage O.M."/>
            <person name="Pohl T."/>
            <person name="Merkel B.J."/>
            <person name="Hornburger P."/>
            <person name="Mueller R.-W."/>
            <person name="Bruemmer F."/>
            <person name="Labrenz M."/>
            <person name="Spormann A.M."/>
            <person name="Op den Camp H."/>
            <person name="Overmann J."/>
            <person name="Amann R."/>
            <person name="Jetten M.S.M."/>
            <person name="Mascher T."/>
            <person name="Medema M.H."/>
            <person name="Devos D.P."/>
            <person name="Kaster A.-K."/>
            <person name="Ovreas L."/>
            <person name="Rohde M."/>
            <person name="Galperin M.Y."/>
            <person name="Jogler C."/>
        </authorList>
    </citation>
    <scope>NUCLEOTIDE SEQUENCE [LARGE SCALE GENOMIC DNA]</scope>
    <source>
        <strain evidence="11 12">FC18</strain>
    </source>
</reference>
<keyword evidence="9" id="KW-0732">Signal</keyword>
<dbReference type="KEGG" id="mff:MFFC18_50500"/>
<feature type="transmembrane region" description="Helical" evidence="8">
    <location>
        <begin position="213"/>
        <end position="234"/>
    </location>
</feature>
<dbReference type="OrthoDB" id="9793781at2"/>
<organism evidence="11 12">
    <name type="scientific">Mariniblastus fucicola</name>
    <dbReference type="NCBI Taxonomy" id="980251"/>
    <lineage>
        <taxon>Bacteria</taxon>
        <taxon>Pseudomonadati</taxon>
        <taxon>Planctomycetota</taxon>
        <taxon>Planctomycetia</taxon>
        <taxon>Pirellulales</taxon>
        <taxon>Pirellulaceae</taxon>
        <taxon>Mariniblastus</taxon>
    </lineage>
</organism>
<feature type="compositionally biased region" description="Polar residues" evidence="7">
    <location>
        <begin position="413"/>
        <end position="422"/>
    </location>
</feature>
<dbReference type="PANTHER" id="PTHR30221">
    <property type="entry name" value="SMALL-CONDUCTANCE MECHANOSENSITIVE CHANNEL"/>
    <property type="match status" value="1"/>
</dbReference>
<dbReference type="Pfam" id="PF00924">
    <property type="entry name" value="MS_channel_2nd"/>
    <property type="match status" value="1"/>
</dbReference>
<dbReference type="InterPro" id="IPR007055">
    <property type="entry name" value="BON_dom"/>
</dbReference>
<feature type="compositionally biased region" description="Acidic residues" evidence="7">
    <location>
        <begin position="30"/>
        <end position="46"/>
    </location>
</feature>
<keyword evidence="12" id="KW-1185">Reference proteome</keyword>
<evidence type="ECO:0000256" key="1">
    <source>
        <dbReference type="ARBA" id="ARBA00004651"/>
    </source>
</evidence>
<evidence type="ECO:0000256" key="8">
    <source>
        <dbReference type="SAM" id="Phobius"/>
    </source>
</evidence>
<feature type="signal peptide" evidence="9">
    <location>
        <begin position="1"/>
        <end position="21"/>
    </location>
</feature>
<comment type="subcellular location">
    <subcellularLocation>
        <location evidence="1">Cell membrane</location>
        <topology evidence="1">Multi-pass membrane protein</topology>
    </subcellularLocation>
</comment>
<dbReference type="Gene3D" id="2.30.30.60">
    <property type="match status" value="1"/>
</dbReference>
<evidence type="ECO:0000313" key="12">
    <source>
        <dbReference type="Proteomes" id="UP000322214"/>
    </source>
</evidence>
<accession>A0A5B9PEI8</accession>
<feature type="chain" id="PRO_5022742749" evidence="9">
    <location>
        <begin position="22"/>
        <end position="487"/>
    </location>
</feature>
<dbReference type="PROSITE" id="PS50914">
    <property type="entry name" value="BON"/>
    <property type="match status" value="1"/>
</dbReference>
<feature type="region of interest" description="Disordered" evidence="7">
    <location>
        <begin position="408"/>
        <end position="487"/>
    </location>
</feature>
<dbReference type="AlphaFoldDB" id="A0A5B9PEI8"/>
<dbReference type="GO" id="GO:0008381">
    <property type="term" value="F:mechanosensitive monoatomic ion channel activity"/>
    <property type="evidence" value="ECO:0007669"/>
    <property type="project" value="InterPro"/>
</dbReference>
<feature type="compositionally biased region" description="Low complexity" evidence="7">
    <location>
        <begin position="423"/>
        <end position="432"/>
    </location>
</feature>
<feature type="transmembrane region" description="Helical" evidence="8">
    <location>
        <begin position="148"/>
        <end position="173"/>
    </location>
</feature>
<dbReference type="GO" id="GO:0005886">
    <property type="term" value="C:plasma membrane"/>
    <property type="evidence" value="ECO:0007669"/>
    <property type="project" value="UniProtKB-SubCell"/>
</dbReference>
<feature type="domain" description="BON" evidence="10">
    <location>
        <begin position="59"/>
        <end position="125"/>
    </location>
</feature>
<evidence type="ECO:0000256" key="3">
    <source>
        <dbReference type="ARBA" id="ARBA00022475"/>
    </source>
</evidence>